<gene>
    <name evidence="1" type="ORF">EVOR1521_LOCUS27779</name>
</gene>
<evidence type="ECO:0000313" key="2">
    <source>
        <dbReference type="Proteomes" id="UP001178507"/>
    </source>
</evidence>
<accession>A0AA36JG60</accession>
<dbReference type="EMBL" id="CAUJNA010003593">
    <property type="protein sequence ID" value="CAJ1405617.1"/>
    <property type="molecule type" value="Genomic_DNA"/>
</dbReference>
<name>A0AA36JG60_9DINO</name>
<dbReference type="Proteomes" id="UP001178507">
    <property type="component" value="Unassembled WGS sequence"/>
</dbReference>
<sequence>MADSLRTATCSIETQLLSARPLSQKEIYVPERCSLRAMKLQCATGLQSLSAFLPVRNRFSSFYTFRVNLRQEGHVGAGGFRFKSIVAFGSAGRNCGSKVDIQRLQLWALQVWGLSLGSAPERLQAQPGVWTVHETEGCSAMRSANCRM</sequence>
<comment type="caution">
    <text evidence="1">The sequence shown here is derived from an EMBL/GenBank/DDBJ whole genome shotgun (WGS) entry which is preliminary data.</text>
</comment>
<protein>
    <submittedName>
        <fullName evidence="1">Uncharacterized protein</fullName>
    </submittedName>
</protein>
<keyword evidence="2" id="KW-1185">Reference proteome</keyword>
<reference evidence="1" key="1">
    <citation type="submission" date="2023-08" db="EMBL/GenBank/DDBJ databases">
        <authorList>
            <person name="Chen Y."/>
            <person name="Shah S."/>
            <person name="Dougan E. K."/>
            <person name="Thang M."/>
            <person name="Chan C."/>
        </authorList>
    </citation>
    <scope>NUCLEOTIDE SEQUENCE</scope>
</reference>
<evidence type="ECO:0000313" key="1">
    <source>
        <dbReference type="EMBL" id="CAJ1405617.1"/>
    </source>
</evidence>
<dbReference type="AlphaFoldDB" id="A0AA36JG60"/>
<proteinExistence type="predicted"/>
<organism evidence="1 2">
    <name type="scientific">Effrenium voratum</name>
    <dbReference type="NCBI Taxonomy" id="2562239"/>
    <lineage>
        <taxon>Eukaryota</taxon>
        <taxon>Sar</taxon>
        <taxon>Alveolata</taxon>
        <taxon>Dinophyceae</taxon>
        <taxon>Suessiales</taxon>
        <taxon>Symbiodiniaceae</taxon>
        <taxon>Effrenium</taxon>
    </lineage>
</organism>